<dbReference type="Proteomes" id="UP000193560">
    <property type="component" value="Unassembled WGS sequence"/>
</dbReference>
<dbReference type="PANTHER" id="PTHR13082:SF0">
    <property type="entry name" value="HISTONE DEACETYLASE COMPLEX SUBUNIT SAP18"/>
    <property type="match status" value="1"/>
</dbReference>
<organism evidence="3 4">
    <name type="scientific">Absidia repens</name>
    <dbReference type="NCBI Taxonomy" id="90262"/>
    <lineage>
        <taxon>Eukaryota</taxon>
        <taxon>Fungi</taxon>
        <taxon>Fungi incertae sedis</taxon>
        <taxon>Mucoromycota</taxon>
        <taxon>Mucoromycotina</taxon>
        <taxon>Mucoromycetes</taxon>
        <taxon>Mucorales</taxon>
        <taxon>Cunninghamellaceae</taxon>
        <taxon>Absidia</taxon>
    </lineage>
</organism>
<keyword evidence="4" id="KW-1185">Reference proteome</keyword>
<sequence>MSQSPPLAKIDREKVCPFLLKIYTQVGRHHSVNEYQNNTHPPIQDELPIYTWKDATLGEIALLVQEVVPEARHADAHLTFRLIYLDTVSGRHQQTEIGQVINAEESKSQSKTLEDCRFMIGDYLDVAVHMGDPRSSYGDGGHGTDRYQGRRNGGGFSFRHRGRGGRRF</sequence>
<feature type="region of interest" description="Disordered" evidence="2">
    <location>
        <begin position="135"/>
        <end position="168"/>
    </location>
</feature>
<dbReference type="PANTHER" id="PTHR13082">
    <property type="entry name" value="SAP18"/>
    <property type="match status" value="1"/>
</dbReference>
<dbReference type="EMBL" id="MCGE01000011">
    <property type="protein sequence ID" value="ORZ16541.1"/>
    <property type="molecule type" value="Genomic_DNA"/>
</dbReference>
<evidence type="ECO:0000256" key="1">
    <source>
        <dbReference type="ARBA" id="ARBA00009143"/>
    </source>
</evidence>
<dbReference type="STRING" id="90262.A0A1X2IHA3"/>
<comment type="caution">
    <text evidence="3">The sequence shown here is derived from an EMBL/GenBank/DDBJ whole genome shotgun (WGS) entry which is preliminary data.</text>
</comment>
<gene>
    <name evidence="3" type="ORF">BCR42DRAFT_415268</name>
</gene>
<accession>A0A1X2IHA3</accession>
<dbReference type="AlphaFoldDB" id="A0A1X2IHA3"/>
<name>A0A1X2IHA3_9FUNG</name>
<reference evidence="3 4" key="1">
    <citation type="submission" date="2016-07" db="EMBL/GenBank/DDBJ databases">
        <title>Pervasive Adenine N6-methylation of Active Genes in Fungi.</title>
        <authorList>
            <consortium name="DOE Joint Genome Institute"/>
            <person name="Mondo S.J."/>
            <person name="Dannebaum R.O."/>
            <person name="Kuo R.C."/>
            <person name="Labutti K."/>
            <person name="Haridas S."/>
            <person name="Kuo A."/>
            <person name="Salamov A."/>
            <person name="Ahrendt S.R."/>
            <person name="Lipzen A."/>
            <person name="Sullivan W."/>
            <person name="Andreopoulos W.B."/>
            <person name="Clum A."/>
            <person name="Lindquist E."/>
            <person name="Daum C."/>
            <person name="Ramamoorthy G.K."/>
            <person name="Gryganskyi A."/>
            <person name="Culley D."/>
            <person name="Magnuson J.K."/>
            <person name="James T.Y."/>
            <person name="O'Malley M.A."/>
            <person name="Stajich J.E."/>
            <person name="Spatafora J.W."/>
            <person name="Visel A."/>
            <person name="Grigoriev I.V."/>
        </authorList>
    </citation>
    <scope>NUCLEOTIDE SEQUENCE [LARGE SCALE GENOMIC DNA]</scope>
    <source>
        <strain evidence="3 4">NRRL 1336</strain>
    </source>
</reference>
<dbReference type="OrthoDB" id="440566at2759"/>
<comment type="similarity">
    <text evidence="1">Belongs to the SAP18 family.</text>
</comment>
<protein>
    <submittedName>
        <fullName evidence="3">Sin3 associated polypeptide p18-domain-containing protein</fullName>
    </submittedName>
</protein>
<dbReference type="InterPro" id="IPR010516">
    <property type="entry name" value="SAP18"/>
</dbReference>
<dbReference type="Pfam" id="PF06487">
    <property type="entry name" value="SAP18"/>
    <property type="match status" value="1"/>
</dbReference>
<feature type="compositionally biased region" description="Basic residues" evidence="2">
    <location>
        <begin position="158"/>
        <end position="168"/>
    </location>
</feature>
<dbReference type="GO" id="GO:0005634">
    <property type="term" value="C:nucleus"/>
    <property type="evidence" value="ECO:0007669"/>
    <property type="project" value="TreeGrafter"/>
</dbReference>
<proteinExistence type="inferred from homology"/>
<evidence type="ECO:0000313" key="4">
    <source>
        <dbReference type="Proteomes" id="UP000193560"/>
    </source>
</evidence>
<evidence type="ECO:0000256" key="2">
    <source>
        <dbReference type="SAM" id="MobiDB-lite"/>
    </source>
</evidence>
<evidence type="ECO:0000313" key="3">
    <source>
        <dbReference type="EMBL" id="ORZ16541.1"/>
    </source>
</evidence>
<dbReference type="InterPro" id="IPR042534">
    <property type="entry name" value="SAP18_sf"/>
</dbReference>
<dbReference type="Gene3D" id="3.10.20.550">
    <property type="entry name" value="ASAP complex, SAP18 subunit"/>
    <property type="match status" value="1"/>
</dbReference>